<feature type="domain" description="Cadherin" evidence="15">
    <location>
        <begin position="2252"/>
        <end position="2363"/>
    </location>
</feature>
<dbReference type="Pfam" id="PF07645">
    <property type="entry name" value="EGF_CA"/>
    <property type="match status" value="1"/>
</dbReference>
<dbReference type="InterPro" id="IPR000152">
    <property type="entry name" value="EGF-type_Asp/Asn_hydroxyl_site"/>
</dbReference>
<feature type="region of interest" description="Disordered" evidence="11">
    <location>
        <begin position="5162"/>
        <end position="5193"/>
    </location>
</feature>
<feature type="domain" description="Cadherin" evidence="15">
    <location>
        <begin position="1405"/>
        <end position="1510"/>
    </location>
</feature>
<feature type="disulfide bond" evidence="10">
    <location>
        <begin position="4691"/>
        <end position="4700"/>
    </location>
</feature>
<feature type="domain" description="Cadherin" evidence="15">
    <location>
        <begin position="2154"/>
        <end position="2251"/>
    </location>
</feature>
<evidence type="ECO:0000259" key="14">
    <source>
        <dbReference type="PROSITE" id="PS50026"/>
    </source>
</evidence>
<evidence type="ECO:0000256" key="10">
    <source>
        <dbReference type="PROSITE-ProRule" id="PRU00076"/>
    </source>
</evidence>
<feature type="domain" description="Cadherin" evidence="15">
    <location>
        <begin position="2586"/>
        <end position="2697"/>
    </location>
</feature>
<feature type="domain" description="Cadherin" evidence="15">
    <location>
        <begin position="1302"/>
        <end position="1404"/>
    </location>
</feature>
<feature type="domain" description="Laminin G" evidence="13">
    <location>
        <begin position="4394"/>
        <end position="4574"/>
    </location>
</feature>
<keyword evidence="17" id="KW-1185">Reference proteome</keyword>
<feature type="domain" description="Cadherin" evidence="15">
    <location>
        <begin position="3359"/>
        <end position="3460"/>
    </location>
</feature>
<dbReference type="InterPro" id="IPR015919">
    <property type="entry name" value="Cadherin-like_sf"/>
</dbReference>
<feature type="domain" description="Cadherin" evidence="15">
    <location>
        <begin position="4099"/>
        <end position="4204"/>
    </location>
</feature>
<feature type="domain" description="Cadherin" evidence="15">
    <location>
        <begin position="3560"/>
        <end position="3663"/>
    </location>
</feature>
<dbReference type="PROSITE" id="PS00022">
    <property type="entry name" value="EGF_1"/>
    <property type="match status" value="3"/>
</dbReference>
<keyword evidence="2 10" id="KW-0245">EGF-like domain</keyword>
<dbReference type="SMART" id="SM00179">
    <property type="entry name" value="EGF_CA"/>
    <property type="match status" value="3"/>
</dbReference>
<dbReference type="PROSITE" id="PS01186">
    <property type="entry name" value="EGF_2"/>
    <property type="match status" value="2"/>
</dbReference>
<feature type="compositionally biased region" description="Low complexity" evidence="11">
    <location>
        <begin position="5413"/>
        <end position="5428"/>
    </location>
</feature>
<dbReference type="CDD" id="cd00054">
    <property type="entry name" value="EGF_CA"/>
    <property type="match status" value="3"/>
</dbReference>
<keyword evidence="6 12" id="KW-1133">Transmembrane helix</keyword>
<dbReference type="InterPro" id="IPR001791">
    <property type="entry name" value="Laminin_G"/>
</dbReference>
<keyword evidence="4" id="KW-0677">Repeat</keyword>
<feature type="disulfide bond" evidence="10">
    <location>
        <begin position="4345"/>
        <end position="4362"/>
    </location>
</feature>
<dbReference type="SMART" id="SM00112">
    <property type="entry name" value="CA"/>
    <property type="match status" value="29"/>
</dbReference>
<dbReference type="SMART" id="SM00181">
    <property type="entry name" value="EGF"/>
    <property type="match status" value="6"/>
</dbReference>
<feature type="region of interest" description="Disordered" evidence="11">
    <location>
        <begin position="5359"/>
        <end position="5428"/>
    </location>
</feature>
<proteinExistence type="predicted"/>
<feature type="compositionally biased region" description="Low complexity" evidence="11">
    <location>
        <begin position="4927"/>
        <end position="4942"/>
    </location>
</feature>
<name>A0ABQ8IUC1_DERPT</name>
<dbReference type="PANTHER" id="PTHR24026">
    <property type="entry name" value="FAT ATYPICAL CADHERIN-RELATED"/>
    <property type="match status" value="1"/>
</dbReference>
<dbReference type="InterPro" id="IPR001881">
    <property type="entry name" value="EGF-like_Ca-bd_dom"/>
</dbReference>
<feature type="domain" description="Cadherin" evidence="15">
    <location>
        <begin position="500"/>
        <end position="622"/>
    </location>
</feature>
<evidence type="ECO:0000256" key="2">
    <source>
        <dbReference type="ARBA" id="ARBA00022536"/>
    </source>
</evidence>
<feature type="domain" description="Cadherin" evidence="15">
    <location>
        <begin position="741"/>
        <end position="861"/>
    </location>
</feature>
<dbReference type="InterPro" id="IPR018097">
    <property type="entry name" value="EGF_Ca-bd_CS"/>
</dbReference>
<dbReference type="InterPro" id="IPR049883">
    <property type="entry name" value="NOTCH1_EGF-like"/>
</dbReference>
<dbReference type="CDD" id="cd00110">
    <property type="entry name" value="LamG"/>
    <property type="match status" value="1"/>
</dbReference>
<feature type="domain" description="Cadherin" evidence="15">
    <location>
        <begin position="3461"/>
        <end position="3559"/>
    </location>
</feature>
<feature type="domain" description="Cadherin" evidence="15">
    <location>
        <begin position="1940"/>
        <end position="2048"/>
    </location>
</feature>
<feature type="domain" description="Cadherin" evidence="15">
    <location>
        <begin position="3258"/>
        <end position="3358"/>
    </location>
</feature>
<evidence type="ECO:0000256" key="8">
    <source>
        <dbReference type="ARBA" id="ARBA00023157"/>
    </source>
</evidence>
<dbReference type="Proteomes" id="UP000887458">
    <property type="component" value="Unassembled WGS sequence"/>
</dbReference>
<feature type="domain" description="Cadherin" evidence="15">
    <location>
        <begin position="3872"/>
        <end position="3978"/>
    </location>
</feature>
<feature type="compositionally biased region" description="Low complexity" evidence="11">
    <location>
        <begin position="4973"/>
        <end position="4985"/>
    </location>
</feature>
<evidence type="ECO:0000256" key="7">
    <source>
        <dbReference type="ARBA" id="ARBA00023136"/>
    </source>
</evidence>
<feature type="domain" description="Cadherin" evidence="15">
    <location>
        <begin position="2484"/>
        <end position="2585"/>
    </location>
</feature>
<feature type="region of interest" description="Disordered" evidence="11">
    <location>
        <begin position="4926"/>
        <end position="4988"/>
    </location>
</feature>
<dbReference type="CDD" id="cd11304">
    <property type="entry name" value="Cadherin_repeat"/>
    <property type="match status" value="32"/>
</dbReference>
<dbReference type="PROSITE" id="PS50268">
    <property type="entry name" value="CADHERIN_2"/>
    <property type="match status" value="32"/>
</dbReference>
<feature type="domain" description="Cadherin" evidence="15">
    <location>
        <begin position="868"/>
        <end position="978"/>
    </location>
</feature>
<dbReference type="InterPro" id="IPR000742">
    <property type="entry name" value="EGF"/>
</dbReference>
<feature type="compositionally biased region" description="Polar residues" evidence="11">
    <location>
        <begin position="4801"/>
        <end position="4811"/>
    </location>
</feature>
<feature type="compositionally biased region" description="Acidic residues" evidence="11">
    <location>
        <begin position="163"/>
        <end position="198"/>
    </location>
</feature>
<feature type="transmembrane region" description="Helical" evidence="12">
    <location>
        <begin position="4761"/>
        <end position="4785"/>
    </location>
</feature>
<dbReference type="InterPro" id="IPR013320">
    <property type="entry name" value="ConA-like_dom_sf"/>
</dbReference>
<dbReference type="EMBL" id="NJHN03000118">
    <property type="protein sequence ID" value="KAH9413801.1"/>
    <property type="molecule type" value="Genomic_DNA"/>
</dbReference>
<evidence type="ECO:0000256" key="9">
    <source>
        <dbReference type="PROSITE-ProRule" id="PRU00043"/>
    </source>
</evidence>
<dbReference type="PANTHER" id="PTHR24026:SF126">
    <property type="entry name" value="PROTOCADHERIN FAT 4"/>
    <property type="match status" value="1"/>
</dbReference>
<dbReference type="Gene3D" id="2.60.120.200">
    <property type="match status" value="1"/>
</dbReference>
<dbReference type="Pfam" id="PF02210">
    <property type="entry name" value="Laminin_G_2"/>
    <property type="match status" value="1"/>
</dbReference>
<accession>A0ABQ8IUC1</accession>
<feature type="domain" description="Cadherin" evidence="15">
    <location>
        <begin position="3664"/>
        <end position="3766"/>
    </location>
</feature>
<feature type="domain" description="Cadherin" evidence="15">
    <location>
        <begin position="1752"/>
        <end position="1841"/>
    </location>
</feature>
<feature type="domain" description="Cadherin" evidence="15">
    <location>
        <begin position="2698"/>
        <end position="2798"/>
    </location>
</feature>
<protein>
    <submittedName>
        <fullName evidence="16">Long-chain fatty acid transporter fat1</fullName>
    </submittedName>
</protein>
<feature type="domain" description="Cadherin" evidence="15">
    <location>
        <begin position="2049"/>
        <end position="2153"/>
    </location>
</feature>
<dbReference type="Gene3D" id="2.10.25.10">
    <property type="entry name" value="Laminin"/>
    <property type="match status" value="5"/>
</dbReference>
<comment type="caution">
    <text evidence="10">Lacks conserved residue(s) required for the propagation of feature annotation.</text>
</comment>
<reference evidence="16 17" key="1">
    <citation type="journal article" date="2018" name="J. Allergy Clin. Immunol.">
        <title>High-quality assembly of Dermatophagoides pteronyssinus genome and transcriptome reveals a wide range of novel allergens.</title>
        <authorList>
            <person name="Liu X.Y."/>
            <person name="Yang K.Y."/>
            <person name="Wang M.Q."/>
            <person name="Kwok J.S."/>
            <person name="Zeng X."/>
            <person name="Yang Z."/>
            <person name="Xiao X.J."/>
            <person name="Lau C.P."/>
            <person name="Li Y."/>
            <person name="Huang Z.M."/>
            <person name="Ba J.G."/>
            <person name="Yim A.K."/>
            <person name="Ouyang C.Y."/>
            <person name="Ngai S.M."/>
            <person name="Chan T.F."/>
            <person name="Leung E.L."/>
            <person name="Liu L."/>
            <person name="Liu Z.G."/>
            <person name="Tsui S.K."/>
        </authorList>
    </citation>
    <scope>NUCLEOTIDE SEQUENCE [LARGE SCALE GENOMIC DNA]</scope>
    <source>
        <strain evidence="16">Derp</strain>
    </source>
</reference>
<feature type="domain" description="Cadherin" evidence="15">
    <location>
        <begin position="3026"/>
        <end position="3129"/>
    </location>
</feature>
<feature type="domain" description="EGF-like" evidence="14">
    <location>
        <begin position="4579"/>
        <end position="4617"/>
    </location>
</feature>
<feature type="disulfide bond" evidence="10">
    <location>
        <begin position="4654"/>
        <end position="4663"/>
    </location>
</feature>
<keyword evidence="3 12" id="KW-0812">Transmembrane</keyword>
<feature type="compositionally biased region" description="Low complexity" evidence="11">
    <location>
        <begin position="5297"/>
        <end position="5310"/>
    </location>
</feature>
<keyword evidence="8 10" id="KW-1015">Disulfide bond</keyword>
<dbReference type="SUPFAM" id="SSF49313">
    <property type="entry name" value="Cadherin-like"/>
    <property type="match status" value="33"/>
</dbReference>
<keyword evidence="5 9" id="KW-0106">Calcium</keyword>
<keyword evidence="7 12" id="KW-0472">Membrane</keyword>
<feature type="domain" description="Cadherin" evidence="15">
    <location>
        <begin position="3979"/>
        <end position="4085"/>
    </location>
</feature>
<dbReference type="PROSITE" id="PS00010">
    <property type="entry name" value="ASX_HYDROXYL"/>
    <property type="match status" value="1"/>
</dbReference>
<feature type="region of interest" description="Disordered" evidence="11">
    <location>
        <begin position="5289"/>
        <end position="5325"/>
    </location>
</feature>
<evidence type="ECO:0000259" key="15">
    <source>
        <dbReference type="PROSITE" id="PS50268"/>
    </source>
</evidence>
<feature type="domain" description="Cadherin" evidence="15">
    <location>
        <begin position="995"/>
        <end position="1102"/>
    </location>
</feature>
<feature type="region of interest" description="Disordered" evidence="11">
    <location>
        <begin position="4789"/>
        <end position="4811"/>
    </location>
</feature>
<feature type="domain" description="Cadherin" evidence="15">
    <location>
        <begin position="1614"/>
        <end position="1732"/>
    </location>
</feature>
<feature type="domain" description="EGF-like" evidence="14">
    <location>
        <begin position="4665"/>
        <end position="4701"/>
    </location>
</feature>
<evidence type="ECO:0000256" key="6">
    <source>
        <dbReference type="ARBA" id="ARBA00022989"/>
    </source>
</evidence>
<feature type="domain" description="EGF-like" evidence="14">
    <location>
        <begin position="4703"/>
        <end position="4740"/>
    </location>
</feature>
<feature type="domain" description="Cadherin" evidence="15">
    <location>
        <begin position="2904"/>
        <end position="3025"/>
    </location>
</feature>
<dbReference type="Pfam" id="PF00028">
    <property type="entry name" value="Cadherin"/>
    <property type="match status" value="22"/>
</dbReference>
<evidence type="ECO:0000256" key="11">
    <source>
        <dbReference type="SAM" id="MobiDB-lite"/>
    </source>
</evidence>
<reference evidence="16 17" key="2">
    <citation type="journal article" date="2022" name="Mol. Biol. Evol.">
        <title>Comparative Genomics Reveals Insights into the Divergent Evolution of Astigmatic Mites and Household Pest Adaptations.</title>
        <authorList>
            <person name="Xiong Q."/>
            <person name="Wan A.T."/>
            <person name="Liu X."/>
            <person name="Fung C.S."/>
            <person name="Xiao X."/>
            <person name="Malainual N."/>
            <person name="Hou J."/>
            <person name="Wang L."/>
            <person name="Wang M."/>
            <person name="Yang K.Y."/>
            <person name="Cui Y."/>
            <person name="Leung E.L."/>
            <person name="Nong W."/>
            <person name="Shin S.K."/>
            <person name="Au S.W."/>
            <person name="Jeong K.Y."/>
            <person name="Chew F.T."/>
            <person name="Hui J.H."/>
            <person name="Leung T.F."/>
            <person name="Tungtrongchitr A."/>
            <person name="Zhong N."/>
            <person name="Liu Z."/>
            <person name="Tsui S.K."/>
        </authorList>
    </citation>
    <scope>NUCLEOTIDE SEQUENCE [LARGE SCALE GENOMIC DNA]</scope>
    <source>
        <strain evidence="16">Derp</strain>
    </source>
</reference>
<feature type="domain" description="Cadherin" evidence="15">
    <location>
        <begin position="1842"/>
        <end position="1939"/>
    </location>
</feature>
<evidence type="ECO:0000313" key="17">
    <source>
        <dbReference type="Proteomes" id="UP000887458"/>
    </source>
</evidence>
<dbReference type="SMART" id="SM00282">
    <property type="entry name" value="LamG"/>
    <property type="match status" value="1"/>
</dbReference>
<feature type="region of interest" description="Disordered" evidence="11">
    <location>
        <begin position="159"/>
        <end position="200"/>
    </location>
</feature>
<feature type="transmembrane region" description="Helical" evidence="12">
    <location>
        <begin position="96"/>
        <end position="117"/>
    </location>
</feature>
<sequence>MNSIQNTEFMAIKLNGHNDNNCELYRRNRKRTRIKNIHHQKHIDKTMISSSSSTSTLNYYNCKYLFYSNSCSSSFVNSCSKEKSFHNYHRNNKHQIFLLLLLTLTIMIIFNITAIAVDVDKKVNNNNHHQQQLQEQQIRSSLNSHKNFTTTIKLSDNFSINNNDDDNVDDSGGGGDDDNDTVGIIDNEDDDDDEDDNNDNIIDTELLNKIFIDNNLDQHENSSLQMNLSHHQQQPKQDEILINNQPKKFNKQSSTNLTININDNNNIQEQQQQSSLLNEIIDNENEISSSSSSTTTTTSTIKTVIIDDSDNDIENLISHDKIDHNHSMTTTISTIMVNNNDNNNNIIMNSTANNNIFVSTINDPFDNSGIIDHRINFEFTRSNYNVTIPENSLSKIYATSIEKMGIYISDPALTVRYKIVAGDPDKIFRADHRHVGNFFFLLIRVRHDKNAVLNRENRAKYELRVRATITSEHNKAVRFKSKCNVTVTVLDCNDISPIFFEKNYDIDVYEDVPLETNLIQVTAIDPDIGLNGEIYYSLTDDSIYFAIHPTLGIIYNTRPLYLHQLLSTSENTITTLPSTEFIVNLTVLARDRGHHLSSQTIESSKTKVNIRIQPVNRHAPLISIKQHSTLSLTSTTPESLIVGSSIYAIIHVSDEDLGIYGQICSFNIIDGNQQSLFRVTNQSSNDYNLQLIKSIADLFHLSKSLSMFELVVQARDCGQRITNKTIQISLDEHLSLNLQFTSEKYYKELYENSLIGTQVLQVDLKISYSNGIINNKYQTSKKLSDIRSITDNSIHFSIINGNENNTFGITGNGIIYTRKQLDRENIAEYRLVVRAQHQLNQIATTMIYIDLMDVNDNYPQFKNQDIPSNGIVQLSIEENKPNGSIIYKVDAIDYDSETNNRFITYELLYYGKDPEQLPFAIDQYNGEIFINQPLDFELMHHNYLLFIRASDWGEPFRRQNQIAINVTIVDANDHRPQFEQINCTIYLPIDTKPFTQLLKLSAIDLDRLNENNNENNSIYYRLFTQQLPKEIEHCFRLDEKNGQLELICNLRKEIKLLNNRMNKNNDNNNNNGNNKILWTLTTSATDGHYFSDTNLINIIVVDDTTTTTTATKTKAAIVENNNERKDIRSKRLSTLKKHQHHQQQQQQQPKYQYSIQLQPEEKEAIKLLKKTNDHGHDDDDENHSPIFIDKWNEIRLREDTVIRTKIATIMANDSYDNGFDSSLIWSLNIQEIENNLDNNNKIYFEIDQFDGSLYLIEQLDYELIKQLKLNIKVCDQCLNNQKCTNKTITIIVEDVNDNKPIIDDDYIFKISESTKPKTIIGMIYAYDKDSNENSKLEYYIDGHADTFSIDLYNGTLWLDKKLDRETIDKYIIYVTVSDCGQPSLSTTAVITINVLDINDNAPLFFQSSYFLKVREDIPIGTRLMRISAFDQDENESGDIRYTIIDTENNTFAIDELTGNIRLHKSLDYEKIQLYNLTIMAMDEGKPPLSTNTYLIIEIEDVNENYYPPKFADFYDTAVVKENMPIGTFVTKVKAIDQDNPNLPLIYQIIGGNGLGRFTIDSNGNIYTSIVLDCEINSNFWLTIVAKDRAAVPLASFLELYIEIEDVNDMPPITKESFYTVNVLENIPIGSLVLQIEAYDQDFRLSKDKSNQILFNISDRQVPFEIDNKGHIRTTDKLDRETISRYVLDLDVMEPTITDSNQYNDDNQTTTFLKSRTPIIVNILDVNEFEPKSIMNTYRCYMYGKNIDRRLPVCQIIAYDQDDDDRCTLSYEIIEGNEKKFFHLDTNSGRIYSTKDIISKGNYDFVVQISDCNQPEPFTSTVHVIIRVLSVNIRDDNHKPSIEPFDSIIMINRNEDIGYTAAWIKSSDDDNDRLCYYIINGNIDDSFAFLDNGALVVTKSLKNQFINQFNLTLLATDGQDNSTINILVNIMNDYDDVMSFGQEKYVVNVFENITVGSDVIKLNVINDLNDQTSFAIYSTQSPETLTKFEVESWSGLIKIKNRLDYEQGKQHVILVEARSGRKHSRSLHQRTFTKVIINVIDVNDQSPQFITSHFETNVVESSSIGTSILQVQAFDTDYGNNAKINYTIISGNIDQTFDIEPDLGYIYIAKQLNFRQLSEYYLLVKANDQGQPSLSNTANVHILITLPDNSPPKFEQTNYVVDIREDEKVGTVILSIKMVNKQASFFTIIDGDMDKTFAINVNNGELYIRRPLDYEHCSAYQLTIEASNLIGANVTTKVFINIIDINDNAPYWNQTIFDGQIFETTPINTFVQTESGSPLVIHAYDKDSFYNLVYQIVEHEAREYFRIEPRTGAISLIQMLDCDKHQQLQFSVSVIDDGTPKLKSTNDAMVRIRCLPVNDCPPVFVVDKFHATLYLPTFPNVIITKVTAMDCDFNPDKNNGENLKNEQNPDLKYYLKSSPKLNDNVDDELAKFWINSTTGQIMTTKSEIKLGLHEIFVTVSDGKFTAEAKVFINVKLLPISTLKFRQKRFQASIQENSSNLRTILMPNIEGNKLHEHLIYRIMTPTNLFKIARTSGAILYRGIPVDRETTPKFELAIEVQSISIRNRIAQTLIEINVEDINDNQPKFVGLPYQFVFNSDSNIGDMIGKIQAVDMDDGINGKIHYSIISGDPMNLFALNTITGHLTIARQINQNFIDNNNNNHNPINYTLLVMAKDLGKPSMNSMINVTLRMITGGIPLFQQSYYNVTINENYPPMLPFLTIKAESSHGRQIFYQIEAGNDNDEFLLDFNTGTISVVEKLDRETTSQYNLLISATDAISDTSSTVNVYIKVEDINDNQPMFTKFYYNVSIPENLMVGSPVLRVEAYDPDSGANSRLQYHLMGISMNKSHFYISPDEGIIYLKKSLDYELESFYHFEIIVNDYGSVQLTSTAQVWIEILDINDNSPILPATFTTTIDEDIESDGFVTKIIGYDADQSDQDKLRYKIISGSNMAFKIDETTGSIYVKNLKNSRYLYHHHHHNQQHNHHHHNDHITKHHYKLNISLTDGIYSTTETYSIIIRPVNNFSPRFHRILNNVAIGENQPIGTSLLFVNATDNDDNIYGQIEYHILNDYGRKFFNMDQITGEIRLKMELDYEKDDKFYWLILGAQDRGKRIGISALRIALIDQNDNGPRFIVDEYKCSICANVPVDSTILSILALDDDDDPENTVIQYSIYDDANDLDSTTMMNQINDYVEIASDTGYIYIRKNLTQLIGKRIQFFVKAFNVPGNVRNNIGKNIQKRLISNVVPITIEIVDSCDYHKREAFLYEVFVKENIERGSIVASLNLANYKDVEIEIVGLDQRSDSNKFRIDSDGRIYVNEPLDREIKSKHILALRVYDKIYHITDYFYVIINIMDENDCTPYFDSASYYLSLAENQEIGSTIFKMTALDNDIDLLNNALKYNLRNDHDGTFRIDENSGWISLTKQLDRESIEHYNLQIDITDGLHSNSTSLYIAVYDVNDNKPMIEPVRSIAAIYENSFLGTVILRIKVDDPDMNPELRYYISKGDHLHHFAISSSGDVYVNKTLDRETIDQYSLKILVTDGKYYTESELLIDVLDVNDNGPICVKSKYVEMVSESVPIGTHILTVEAVDQDDAENGKLYFVLDGDHKNHFIVDSFTGRLKTNAKLDREHQSIYLFNVIVYDYQNREWHCTSNVEILLSDINDEPPRFLMQLNSVHVPEDSPVGMILGKVSAIDLDIGPNRQIIYELIESTGEFLIHENSGIIRLAKTLDRESCSFYNLTIMAYDVNMPILNSTTYFTVNVTDINDNAPEFEMQTYKANIDENVVIGTEVIRIFATSKDTGINAEIRYKIINGNVNDTFLIDSKTGSVTVANDLDYEQSNEYFLIIEAKDQGIPPLSSEVNLLINVNDINDMRPQFSQRSYDIVIREDAQIGDKIYQIVASDGDSPPNANLTYSFENDQLSYKEFNIEPLLGILTVAKQLDREMISSYILEIFCSDNGKPIPFSASVFINIEISDYNDNPPLFDKINQTIHLKENRPIGFKFFEFNIYDPDSSLNSGPFKFEFIEGNNDEKFIINDNDCSLRTNTIFNHYPNQSDYKLVIKVTDSGNPPLSTIGWLNILIIQESKTPPKVHPLSITINSLDHFPGGLIGQINATDDDPFDKLTYSLTNSEDNQNIFAIDNNEGFIRALPGLDIGKYQINVTVSDEKFQSWGIIEIEVIAITESMIENAMVIQIYSIKIQDFLNNFLKNFIRSMKALHRRNDGQHLLTSDSISLMFAITTTNNDNNNPVHHHLSRETIRAKLLENKYFVENQIGLTFDVLSQRSQCHDIKCENGECREELYLSENQITYAVSQKFTFVSPYHEFRFGCACHTGFGGIHCNETVNECYRNPCPANKECLPVSSSLGYVCQCPFGKSGIDCNQNAETCQANERDVLVCYQEFNPISFNGRSYVRYLFVKKIDKLSFRFRTQQLRARILTQQNDQSFVILEIVAGYLQYRFNCGEGEGLIRVHNLFVSDGKWHEIIVERKDNTASLLLDRKYRSGGFAPGASNSCLNRLKSDIYFGGDVKSNSDNVVGDEEILYGFNGCLDNILFNGQQIPFHKTSRSAIVILKTLANIEFSCTFKTNTGACRSQPCMNGGQCENLTNGSYVCQCPGHRYRGHHCEIDSLPCSISPCQNDGICVTDLDACENNHSPHCYKCQCRNGFTGINCQLPNHCSANFCHNGGVCEETSIGPKCHCHTGWHGLYCEQDIDECHLNTPACHSTANCINLPGTFRCVCPINSTIKCNGHSLLTTNLIESYFHISYKEMMIVIIILIALVFIAFFIVLCCTCCNRPTKKKPKQEKNNDASESLLNKSPNHRISSYNENCDHQPIITNNNNKDNNFEMTNMTNNISAATINHHHQIKSSVQNYQELFNNTNNDCNSILNSEDYDQQTPVTIGGGGCGSIIDYTQNFKKNAPIASVSPQMIETIKQSSSSMISMNSNNSNSNNKDKKNRKRSKMVNIHSSTGNRETHRKRTSLNDSSDSNVTNSTQTEGYHWDTSDLYLADGNHNQHNHAENFTHVVQYNFDNSNIINGNDNDDDDSLNIPCSPPHPLLNATYVKSKIRNIDQQHNKETSPLLVVTDNPDNSNEKNQQQQQEDEEKNLLPSPPLEIKLGSKLEFSRNNYIERYLPKHDDNNENQLNYQNHKKYSTSDIIDYDLNVDKMEKLNGNGKQQSQQPQQQQRNRNRNDSSGSIQSSISNQQIKPVTLLTFNRSSLNESADNFSLLTPSSSCSTTPIAALINSSSASDTIDQCSSSMSSSSNNDLKISPLNSSIAFMNGSESSSLNTIIKNNHYHHHHHQQHQHQNSNNNNNGNSQTMANIPLNTANGNGNHNYNGASTTMMNNYKMTSFSYPNKQFQQPTINVNGNNSDKETTNGNHIEIKNSSSGMTGNLNVNDNNDTNTNTINGDDSTKKDVDCNQQQQQQRSSSIQYTFV</sequence>
<organism evidence="16 17">
    <name type="scientific">Dermatophagoides pteronyssinus</name>
    <name type="common">European house dust mite</name>
    <dbReference type="NCBI Taxonomy" id="6956"/>
    <lineage>
        <taxon>Eukaryota</taxon>
        <taxon>Metazoa</taxon>
        <taxon>Ecdysozoa</taxon>
        <taxon>Arthropoda</taxon>
        <taxon>Chelicerata</taxon>
        <taxon>Arachnida</taxon>
        <taxon>Acari</taxon>
        <taxon>Acariformes</taxon>
        <taxon>Sarcoptiformes</taxon>
        <taxon>Astigmata</taxon>
        <taxon>Psoroptidia</taxon>
        <taxon>Analgoidea</taxon>
        <taxon>Pyroglyphidae</taxon>
        <taxon>Dermatophagoidinae</taxon>
        <taxon>Dermatophagoides</taxon>
    </lineage>
</organism>
<feature type="domain" description="Cadherin" evidence="15">
    <location>
        <begin position="1193"/>
        <end position="1302"/>
    </location>
</feature>
<comment type="subcellular location">
    <subcellularLocation>
        <location evidence="1">Membrane</location>
    </subcellularLocation>
</comment>
<dbReference type="SUPFAM" id="SSF57196">
    <property type="entry name" value="EGF/Laminin"/>
    <property type="match status" value="2"/>
</dbReference>
<feature type="domain" description="Cadherin" evidence="15">
    <location>
        <begin position="3130"/>
        <end position="3260"/>
    </location>
</feature>
<feature type="domain" description="Cadherin" evidence="15">
    <location>
        <begin position="1519"/>
        <end position="1613"/>
    </location>
</feature>
<evidence type="ECO:0000256" key="12">
    <source>
        <dbReference type="SAM" id="Phobius"/>
    </source>
</evidence>
<feature type="domain" description="EGF-like" evidence="14">
    <location>
        <begin position="4336"/>
        <end position="4374"/>
    </location>
</feature>
<dbReference type="PROSITE" id="PS01187">
    <property type="entry name" value="EGF_CA"/>
    <property type="match status" value="1"/>
</dbReference>
<evidence type="ECO:0000313" key="16">
    <source>
        <dbReference type="EMBL" id="KAH9413801.1"/>
    </source>
</evidence>
<dbReference type="PROSITE" id="PS50026">
    <property type="entry name" value="EGF_3"/>
    <property type="match status" value="5"/>
</dbReference>
<feature type="compositionally biased region" description="Low complexity" evidence="11">
    <location>
        <begin position="5080"/>
        <end position="5090"/>
    </location>
</feature>
<gene>
    <name evidence="16" type="primary">FAT1</name>
    <name evidence="16" type="ORF">DERP_014633</name>
</gene>
<evidence type="ECO:0000256" key="4">
    <source>
        <dbReference type="ARBA" id="ARBA00022737"/>
    </source>
</evidence>
<dbReference type="PROSITE" id="PS50025">
    <property type="entry name" value="LAM_G_DOMAIN"/>
    <property type="match status" value="1"/>
</dbReference>
<dbReference type="InterPro" id="IPR020894">
    <property type="entry name" value="Cadherin_CS"/>
</dbReference>
<dbReference type="Gene3D" id="2.60.40.60">
    <property type="entry name" value="Cadherins"/>
    <property type="match status" value="33"/>
</dbReference>
<feature type="compositionally biased region" description="Polar residues" evidence="11">
    <location>
        <begin position="5359"/>
        <end position="5382"/>
    </location>
</feature>
<dbReference type="InterPro" id="IPR002126">
    <property type="entry name" value="Cadherin-like_dom"/>
</dbReference>
<evidence type="ECO:0000256" key="3">
    <source>
        <dbReference type="ARBA" id="ARBA00022692"/>
    </source>
</evidence>
<feature type="domain" description="EGF-like" evidence="14">
    <location>
        <begin position="4619"/>
        <end position="4664"/>
    </location>
</feature>
<feature type="disulfide bond" evidence="10">
    <location>
        <begin position="4364"/>
        <end position="4373"/>
    </location>
</feature>
<evidence type="ECO:0000259" key="13">
    <source>
        <dbReference type="PROSITE" id="PS50025"/>
    </source>
</evidence>
<dbReference type="CDD" id="cd00053">
    <property type="entry name" value="EGF"/>
    <property type="match status" value="1"/>
</dbReference>
<dbReference type="PROSITE" id="PS00232">
    <property type="entry name" value="CADHERIN_1"/>
    <property type="match status" value="12"/>
</dbReference>
<evidence type="ECO:0000256" key="1">
    <source>
        <dbReference type="ARBA" id="ARBA00004370"/>
    </source>
</evidence>
<dbReference type="SUPFAM" id="SSF49899">
    <property type="entry name" value="Concanavalin A-like lectins/glucanases"/>
    <property type="match status" value="1"/>
</dbReference>
<comment type="caution">
    <text evidence="16">The sequence shown here is derived from an EMBL/GenBank/DDBJ whole genome shotgun (WGS) entry which is preliminary data.</text>
</comment>
<dbReference type="PRINTS" id="PR00205">
    <property type="entry name" value="CADHERIN"/>
</dbReference>
<feature type="region of interest" description="Disordered" evidence="11">
    <location>
        <begin position="5064"/>
        <end position="5104"/>
    </location>
</feature>
<evidence type="ECO:0000256" key="5">
    <source>
        <dbReference type="ARBA" id="ARBA00022837"/>
    </source>
</evidence>
<feature type="domain" description="Cadherin" evidence="15">
    <location>
        <begin position="380"/>
        <end position="499"/>
    </location>
</feature>
<feature type="domain" description="Cadherin" evidence="15">
    <location>
        <begin position="3767"/>
        <end position="3871"/>
    </location>
</feature>
<feature type="compositionally biased region" description="Low complexity" evidence="11">
    <location>
        <begin position="5383"/>
        <end position="5402"/>
    </location>
</feature>
<feature type="domain" description="Cadherin" evidence="15">
    <location>
        <begin position="2799"/>
        <end position="2904"/>
    </location>
</feature>